<proteinExistence type="predicted"/>
<protein>
    <submittedName>
        <fullName evidence="2">Uncharacterized protein</fullName>
    </submittedName>
</protein>
<name>A0A0F7LAC4_9VIRU</name>
<reference evidence="2" key="2">
    <citation type="submission" date="2015-03" db="EMBL/GenBank/DDBJ databases">
        <authorList>
            <person name="Chow C.-E.T."/>
            <person name="Winget D.M."/>
            <person name="White R.A.III."/>
            <person name="Hallam S.J."/>
            <person name="Suttle C.A."/>
        </authorList>
    </citation>
    <scope>NUCLEOTIDE SEQUENCE</scope>
    <source>
        <strain evidence="2">Oxic1_8</strain>
    </source>
</reference>
<organism evidence="2">
    <name type="scientific">uncultured marine virus</name>
    <dbReference type="NCBI Taxonomy" id="186617"/>
    <lineage>
        <taxon>Viruses</taxon>
        <taxon>environmental samples</taxon>
    </lineage>
</organism>
<feature type="region of interest" description="Disordered" evidence="1">
    <location>
        <begin position="130"/>
        <end position="154"/>
    </location>
</feature>
<accession>A0A0F7LAC4</accession>
<evidence type="ECO:0000313" key="2">
    <source>
        <dbReference type="EMBL" id="AKH48347.1"/>
    </source>
</evidence>
<reference evidence="2" key="1">
    <citation type="journal article" date="2015" name="Front. Microbiol.">
        <title>Combining genomic sequencing methods to explore viral diversity and reveal potential virus-host interactions.</title>
        <authorList>
            <person name="Chow C.E."/>
            <person name="Winget D.M."/>
            <person name="White R.A.III."/>
            <person name="Hallam S.J."/>
            <person name="Suttle C.A."/>
        </authorList>
    </citation>
    <scope>NUCLEOTIDE SEQUENCE</scope>
    <source>
        <strain evidence="2">Oxic1_8</strain>
    </source>
</reference>
<sequence length="198" mass="21393">MEMTSRARVVISDGVYQSRPPSPGEHVGQIFIRVECLITDPFGGDPVNHVLFCRQLKDVRDKSQEVELEIVPPAGRIRPVHAVVWLAAGATADAPDIDGERQIEIGRNAGPPAPPLELVNGRRTRCQRETKLPEGVGRDPPADGRALPHAPPGRAHSVVTYRAAVDNPPRVAPLMECGTRELGSHECVARLAVVAEPP</sequence>
<feature type="compositionally biased region" description="Basic and acidic residues" evidence="1">
    <location>
        <begin position="130"/>
        <end position="142"/>
    </location>
</feature>
<evidence type="ECO:0000256" key="1">
    <source>
        <dbReference type="SAM" id="MobiDB-lite"/>
    </source>
</evidence>
<dbReference type="EMBL" id="KR029603">
    <property type="protein sequence ID" value="AKH48347.1"/>
    <property type="molecule type" value="Genomic_DNA"/>
</dbReference>